<dbReference type="Proteomes" id="UP000887578">
    <property type="component" value="Unplaced"/>
</dbReference>
<name>A0A914PZ50_9BILA</name>
<accession>A0A914PZ50</accession>
<evidence type="ECO:0000313" key="2">
    <source>
        <dbReference type="Proteomes" id="UP000887578"/>
    </source>
</evidence>
<feature type="region of interest" description="Disordered" evidence="1">
    <location>
        <begin position="217"/>
        <end position="285"/>
    </location>
</feature>
<proteinExistence type="predicted"/>
<sequence length="476" mass="52505">MGEQSICSCRENVVFLNFVKYLADNIIPYGCNGYGIRQFGDVAFNDTNLLKGFYSRDGMEWKANNWINDDLAQNCKYSDNVTYQSTLLDMLILVNGSGDQAYQKNAIFLQGETDTIVDLDVSLAIARQIATYNAIIYIWDHSKYGDQTGLFSILTKNQQGRIIYSNASLIQLINVASNSLFSDFANIGCGNFSTNSPPPPSEPTLPTEPGYCPNIMPKYTTTSSRPTTTTTMRPTTTTRATTTTTRPSTQPPTTTTTRATTTTRLPSTSTTTRAQPPRTTTTTYHPTSNGTCYKIIFAGEMTVSITPQQKRAFLESVLLIAANLPSRLQFGITTYGINILQNLNFQSYKDFVTTVNQLISQLPNPNSSITNVQKVYDEILEAALANPNQKIAALIMGEMESVRDPNAGHTACLKIAATGTNVYALDYSKGTIPQSLWPYCTNNHNERIVYGTGKSATEIYNAFKSTLINDIINNHC</sequence>
<organism evidence="2 3">
    <name type="scientific">Panagrolaimus davidi</name>
    <dbReference type="NCBI Taxonomy" id="227884"/>
    <lineage>
        <taxon>Eukaryota</taxon>
        <taxon>Metazoa</taxon>
        <taxon>Ecdysozoa</taxon>
        <taxon>Nematoda</taxon>
        <taxon>Chromadorea</taxon>
        <taxon>Rhabditida</taxon>
        <taxon>Tylenchina</taxon>
        <taxon>Panagrolaimomorpha</taxon>
        <taxon>Panagrolaimoidea</taxon>
        <taxon>Panagrolaimidae</taxon>
        <taxon>Panagrolaimus</taxon>
    </lineage>
</organism>
<dbReference type="SUPFAM" id="SSF53300">
    <property type="entry name" value="vWA-like"/>
    <property type="match status" value="1"/>
</dbReference>
<dbReference type="InterPro" id="IPR036465">
    <property type="entry name" value="vWFA_dom_sf"/>
</dbReference>
<evidence type="ECO:0000256" key="1">
    <source>
        <dbReference type="SAM" id="MobiDB-lite"/>
    </source>
</evidence>
<feature type="compositionally biased region" description="Low complexity" evidence="1">
    <location>
        <begin position="220"/>
        <end position="285"/>
    </location>
</feature>
<dbReference type="WBParaSite" id="PDA_v2.g24148.t1">
    <property type="protein sequence ID" value="PDA_v2.g24148.t1"/>
    <property type="gene ID" value="PDA_v2.g24148"/>
</dbReference>
<reference evidence="3" key="1">
    <citation type="submission" date="2022-11" db="UniProtKB">
        <authorList>
            <consortium name="WormBaseParasite"/>
        </authorList>
    </citation>
    <scope>IDENTIFICATION</scope>
</reference>
<dbReference type="AlphaFoldDB" id="A0A914PZ50"/>
<protein>
    <submittedName>
        <fullName evidence="3">Uncharacterized protein</fullName>
    </submittedName>
</protein>
<evidence type="ECO:0000313" key="3">
    <source>
        <dbReference type="WBParaSite" id="PDA_v2.g24148.t1"/>
    </source>
</evidence>
<keyword evidence="2" id="KW-1185">Reference proteome</keyword>